<evidence type="ECO:0000256" key="8">
    <source>
        <dbReference type="ARBA" id="ARBA00023136"/>
    </source>
</evidence>
<organism evidence="15 16">
    <name type="scientific">Acrobeloides nanus</name>
    <dbReference type="NCBI Taxonomy" id="290746"/>
    <lineage>
        <taxon>Eukaryota</taxon>
        <taxon>Metazoa</taxon>
        <taxon>Ecdysozoa</taxon>
        <taxon>Nematoda</taxon>
        <taxon>Chromadorea</taxon>
        <taxon>Rhabditida</taxon>
        <taxon>Tylenchina</taxon>
        <taxon>Cephalobomorpha</taxon>
        <taxon>Cephaloboidea</taxon>
        <taxon>Cephalobidae</taxon>
        <taxon>Acrobeloides</taxon>
    </lineage>
</organism>
<keyword evidence="8 13" id="KW-0472">Membrane</keyword>
<evidence type="ECO:0000256" key="9">
    <source>
        <dbReference type="ARBA" id="ARBA00023228"/>
    </source>
</evidence>
<keyword evidence="7 13" id="KW-1133">Transmembrane helix</keyword>
<evidence type="ECO:0000256" key="10">
    <source>
        <dbReference type="ARBA" id="ARBA00048473"/>
    </source>
</evidence>
<dbReference type="InterPro" id="IPR005282">
    <property type="entry name" value="LC_transporter"/>
</dbReference>
<dbReference type="Gene3D" id="1.20.1280.290">
    <property type="match status" value="2"/>
</dbReference>
<accession>A0A914EA64</accession>
<comment type="subcellular location">
    <subcellularLocation>
        <location evidence="1">Lysosome membrane</location>
        <topology evidence="1">Multi-pass membrane protein</topology>
    </subcellularLocation>
</comment>
<evidence type="ECO:0000256" key="14">
    <source>
        <dbReference type="SAM" id="SignalP"/>
    </source>
</evidence>
<dbReference type="Proteomes" id="UP000887540">
    <property type="component" value="Unplaced"/>
</dbReference>
<evidence type="ECO:0000256" key="7">
    <source>
        <dbReference type="ARBA" id="ARBA00022989"/>
    </source>
</evidence>
<sequence length="415" mass="47206">MLPRTLAVLFLIGGFCCVNSRYFVEAVHHEIPLTIEPREFDIVKDDNETVIYRYDKPLESTLTLRLNTSSAYLEISPKEILLTNETKEVSIQVLGKSVISLTFIDIYECHDDALNGSCPFNIADAFVRVKVVHSHVISVLVIVSGWIYFVAWSVSFYPQIILNYKRSSVEGLNFDFLVLNIIGFACYTVYNLMMYFDDNVQDIYLDDHPRSLIPVLPNDVVFATHALFACIITVIQCFIYERGQQRVSYTCMGWSTILISFSIFSLALTLFDVINWLHFINNLSYVKMAVTLSKYFPQAILNYRRKSTTGWSIGNVLLDFTGGFMDITQMVLQASNTNDWSGFYGNPVKFGLGLVSMIFDVVFMIQHYCLYRHPITEDGSVYDPVDSQTTTRDTSPGHSTTDFRRLSTDSGNAPI</sequence>
<dbReference type="FunFam" id="1.20.1280.290:FF:000016">
    <property type="entry name" value="Cystinosin homolog"/>
    <property type="match status" value="1"/>
</dbReference>
<feature type="region of interest" description="Disordered" evidence="12">
    <location>
        <begin position="382"/>
        <end position="415"/>
    </location>
</feature>
<feature type="compositionally biased region" description="Polar residues" evidence="12">
    <location>
        <begin position="386"/>
        <end position="400"/>
    </location>
</feature>
<evidence type="ECO:0000313" key="16">
    <source>
        <dbReference type="WBParaSite" id="ACRNAN_scaffold680.g30483.t1"/>
    </source>
</evidence>
<keyword evidence="14" id="KW-0732">Signal</keyword>
<dbReference type="AlphaFoldDB" id="A0A914EA64"/>
<evidence type="ECO:0000256" key="11">
    <source>
        <dbReference type="ARBA" id="ARBA00074957"/>
    </source>
</evidence>
<dbReference type="InterPro" id="IPR006603">
    <property type="entry name" value="PQ-loop_rpt"/>
</dbReference>
<dbReference type="PANTHER" id="PTHR13131">
    <property type="entry name" value="CYSTINOSIN"/>
    <property type="match status" value="1"/>
</dbReference>
<keyword evidence="6" id="KW-0769">Symport</keyword>
<evidence type="ECO:0000313" key="15">
    <source>
        <dbReference type="Proteomes" id="UP000887540"/>
    </source>
</evidence>
<feature type="transmembrane region" description="Helical" evidence="13">
    <location>
        <begin position="177"/>
        <end position="196"/>
    </location>
</feature>
<dbReference type="Pfam" id="PF04193">
    <property type="entry name" value="PQ-loop"/>
    <property type="match status" value="2"/>
</dbReference>
<keyword evidence="9" id="KW-0458">Lysosome</keyword>
<evidence type="ECO:0000256" key="13">
    <source>
        <dbReference type="SAM" id="Phobius"/>
    </source>
</evidence>
<evidence type="ECO:0000256" key="2">
    <source>
        <dbReference type="ARBA" id="ARBA00006855"/>
    </source>
</evidence>
<protein>
    <recommendedName>
        <fullName evidence="11">Cystinosin homolog</fullName>
    </recommendedName>
</protein>
<keyword evidence="5" id="KW-0677">Repeat</keyword>
<feature type="chain" id="PRO_5037355449" description="Cystinosin homolog" evidence="14">
    <location>
        <begin position="21"/>
        <end position="415"/>
    </location>
</feature>
<dbReference type="PANTHER" id="PTHR13131:SF5">
    <property type="entry name" value="CYSTINOSIN"/>
    <property type="match status" value="1"/>
</dbReference>
<dbReference type="SMART" id="SM00679">
    <property type="entry name" value="CTNS"/>
    <property type="match status" value="2"/>
</dbReference>
<evidence type="ECO:0000256" key="5">
    <source>
        <dbReference type="ARBA" id="ARBA00022737"/>
    </source>
</evidence>
<evidence type="ECO:0000256" key="12">
    <source>
        <dbReference type="SAM" id="MobiDB-lite"/>
    </source>
</evidence>
<feature type="transmembrane region" description="Helical" evidence="13">
    <location>
        <begin position="136"/>
        <end position="157"/>
    </location>
</feature>
<dbReference type="NCBIfam" id="TIGR00951">
    <property type="entry name" value="2A43"/>
    <property type="match status" value="1"/>
</dbReference>
<evidence type="ECO:0000256" key="6">
    <source>
        <dbReference type="ARBA" id="ARBA00022847"/>
    </source>
</evidence>
<feature type="transmembrane region" description="Helical" evidence="13">
    <location>
        <begin position="252"/>
        <end position="277"/>
    </location>
</feature>
<feature type="transmembrane region" description="Helical" evidence="13">
    <location>
        <begin position="220"/>
        <end position="240"/>
    </location>
</feature>
<feature type="signal peptide" evidence="14">
    <location>
        <begin position="1"/>
        <end position="20"/>
    </location>
</feature>
<evidence type="ECO:0000256" key="1">
    <source>
        <dbReference type="ARBA" id="ARBA00004155"/>
    </source>
</evidence>
<proteinExistence type="inferred from homology"/>
<dbReference type="GO" id="GO:0005765">
    <property type="term" value="C:lysosomal membrane"/>
    <property type="evidence" value="ECO:0007669"/>
    <property type="project" value="UniProtKB-SubCell"/>
</dbReference>
<dbReference type="WBParaSite" id="ACRNAN_scaffold680.g30483.t1">
    <property type="protein sequence ID" value="ACRNAN_scaffold680.g30483.t1"/>
    <property type="gene ID" value="ACRNAN_scaffold680.g30483"/>
</dbReference>
<dbReference type="GO" id="GO:0015293">
    <property type="term" value="F:symporter activity"/>
    <property type="evidence" value="ECO:0007669"/>
    <property type="project" value="UniProtKB-KW"/>
</dbReference>
<reference evidence="16" key="1">
    <citation type="submission" date="2022-11" db="UniProtKB">
        <authorList>
            <consortium name="WormBaseParasite"/>
        </authorList>
    </citation>
    <scope>IDENTIFICATION</scope>
</reference>
<name>A0A914EA64_9BILA</name>
<evidence type="ECO:0000256" key="4">
    <source>
        <dbReference type="ARBA" id="ARBA00022692"/>
    </source>
</evidence>
<feature type="transmembrane region" description="Helical" evidence="13">
    <location>
        <begin position="350"/>
        <end position="370"/>
    </location>
</feature>
<comment type="similarity">
    <text evidence="2">Belongs to the cystinosin family.</text>
</comment>
<evidence type="ECO:0000256" key="3">
    <source>
        <dbReference type="ARBA" id="ARBA00022448"/>
    </source>
</evidence>
<dbReference type="FunFam" id="1.20.1280.290:FF:000018">
    <property type="entry name" value="Cystinosin homolog"/>
    <property type="match status" value="1"/>
</dbReference>
<dbReference type="GO" id="GO:0015184">
    <property type="term" value="F:L-cystine transmembrane transporter activity"/>
    <property type="evidence" value="ECO:0007669"/>
    <property type="project" value="TreeGrafter"/>
</dbReference>
<keyword evidence="3" id="KW-0813">Transport</keyword>
<comment type="catalytic activity">
    <reaction evidence="10">
        <text>L-cystine(out) + H(+)(out) = L-cystine(in) + H(+)(in)</text>
        <dbReference type="Rhea" id="RHEA:66172"/>
        <dbReference type="ChEBI" id="CHEBI:15378"/>
        <dbReference type="ChEBI" id="CHEBI:35491"/>
    </reaction>
    <physiologicalReaction direction="left-to-right" evidence="10">
        <dbReference type="Rhea" id="RHEA:66173"/>
    </physiologicalReaction>
</comment>
<keyword evidence="4 13" id="KW-0812">Transmembrane</keyword>
<keyword evidence="15" id="KW-1185">Reference proteome</keyword>